<dbReference type="EMBL" id="JAWHQM010000132">
    <property type="protein sequence ID" value="KAK5637552.1"/>
    <property type="molecule type" value="Genomic_DNA"/>
</dbReference>
<reference evidence="3 4" key="1">
    <citation type="submission" date="2023-10" db="EMBL/GenBank/DDBJ databases">
        <title>Draft genome sequence of Xylaria bambusicola isolate GMP-LS, the root and basal stem rot pathogen of sugarcane in Indonesia.</title>
        <authorList>
            <person name="Selvaraj P."/>
            <person name="Muralishankar V."/>
            <person name="Muruganantham S."/>
            <person name="Sp S."/>
            <person name="Haryani S."/>
            <person name="Lau K.J.X."/>
            <person name="Naqvi N.I."/>
        </authorList>
    </citation>
    <scope>NUCLEOTIDE SEQUENCE [LARGE SCALE GENOMIC DNA]</scope>
    <source>
        <strain evidence="3">GMP-LS</strain>
    </source>
</reference>
<keyword evidence="2" id="KW-0812">Transmembrane</keyword>
<feature type="transmembrane region" description="Helical" evidence="2">
    <location>
        <begin position="65"/>
        <end position="88"/>
    </location>
</feature>
<keyword evidence="2" id="KW-1133">Transmembrane helix</keyword>
<dbReference type="Proteomes" id="UP001305414">
    <property type="component" value="Unassembled WGS sequence"/>
</dbReference>
<dbReference type="AlphaFoldDB" id="A0AAN7ZBC3"/>
<feature type="compositionally biased region" description="Polar residues" evidence="1">
    <location>
        <begin position="26"/>
        <end position="35"/>
    </location>
</feature>
<evidence type="ECO:0000313" key="4">
    <source>
        <dbReference type="Proteomes" id="UP001305414"/>
    </source>
</evidence>
<accession>A0AAN7ZBC3</accession>
<feature type="region of interest" description="Disordered" evidence="1">
    <location>
        <begin position="26"/>
        <end position="55"/>
    </location>
</feature>
<proteinExistence type="predicted"/>
<keyword evidence="4" id="KW-1185">Reference proteome</keyword>
<feature type="region of interest" description="Disordered" evidence="1">
    <location>
        <begin position="102"/>
        <end position="145"/>
    </location>
</feature>
<comment type="caution">
    <text evidence="3">The sequence shown here is derived from an EMBL/GenBank/DDBJ whole genome shotgun (WGS) entry which is preliminary data.</text>
</comment>
<gene>
    <name evidence="3" type="ORF">RRF57_013267</name>
</gene>
<organism evidence="3 4">
    <name type="scientific">Xylaria bambusicola</name>
    <dbReference type="NCBI Taxonomy" id="326684"/>
    <lineage>
        <taxon>Eukaryota</taxon>
        <taxon>Fungi</taxon>
        <taxon>Dikarya</taxon>
        <taxon>Ascomycota</taxon>
        <taxon>Pezizomycotina</taxon>
        <taxon>Sordariomycetes</taxon>
        <taxon>Xylariomycetidae</taxon>
        <taxon>Xylariales</taxon>
        <taxon>Xylariaceae</taxon>
        <taxon>Xylaria</taxon>
    </lineage>
</organism>
<evidence type="ECO:0000313" key="3">
    <source>
        <dbReference type="EMBL" id="KAK5637552.1"/>
    </source>
</evidence>
<evidence type="ECO:0000256" key="1">
    <source>
        <dbReference type="SAM" id="MobiDB-lite"/>
    </source>
</evidence>
<keyword evidence="2" id="KW-0472">Membrane</keyword>
<evidence type="ECO:0000256" key="2">
    <source>
        <dbReference type="SAM" id="Phobius"/>
    </source>
</evidence>
<evidence type="ECO:0008006" key="5">
    <source>
        <dbReference type="Google" id="ProtNLM"/>
    </source>
</evidence>
<name>A0AAN7ZBC3_9PEZI</name>
<sequence>MNEAVFGYAVVVRTAPIGGSTTAINSATGSVSEHSPGTGGVTATGRTEIGENGNGNTEQGVSIEVAAGIGIGIGLGVILLTGTMLYLVRLYRRRLRGSQLKDHYGIKQGPMPSSHSSQHLELPESQGKPQEMGTDREPGELSAEV</sequence>
<protein>
    <recommendedName>
        <fullName evidence="5">Mid2 domain-containing protein</fullName>
    </recommendedName>
</protein>